<comment type="similarity">
    <text evidence="3">Belongs to the purine nucleoside phosphorylase YfiH/LACC1 family.</text>
</comment>
<dbReference type="PANTHER" id="PTHR30616:SF2">
    <property type="entry name" value="PURINE NUCLEOSIDE PHOSPHORYLASE LACC1"/>
    <property type="match status" value="1"/>
</dbReference>
<evidence type="ECO:0000256" key="6">
    <source>
        <dbReference type="ARBA" id="ARBA00022801"/>
    </source>
</evidence>
<gene>
    <name evidence="11" type="ORF">LPT13_05155</name>
</gene>
<evidence type="ECO:0000313" key="11">
    <source>
        <dbReference type="EMBL" id="MCI2241746.1"/>
    </source>
</evidence>
<comment type="function">
    <text evidence="2">Purine nucleoside enzyme that catalyzes the phosphorolysis of adenosine and inosine nucleosides, yielding D-ribose 1-phosphate and the respective free bases, adenine and hypoxanthine. Also catalyzes the phosphorolysis of S-methyl-5'-thioadenosine into adenine and S-methyl-5-thio-alpha-D-ribose 1-phosphate. Also has adenosine deaminase activity.</text>
</comment>
<dbReference type="InterPro" id="IPR003730">
    <property type="entry name" value="Cu_polyphenol_OxRdtase"/>
</dbReference>
<evidence type="ECO:0000256" key="10">
    <source>
        <dbReference type="ARBA" id="ARBA00049893"/>
    </source>
</evidence>
<comment type="catalytic activity">
    <reaction evidence="10">
        <text>S-methyl-5'-thioadenosine + phosphate = 5-(methylsulfanyl)-alpha-D-ribose 1-phosphate + adenine</text>
        <dbReference type="Rhea" id="RHEA:11852"/>
        <dbReference type="ChEBI" id="CHEBI:16708"/>
        <dbReference type="ChEBI" id="CHEBI:17509"/>
        <dbReference type="ChEBI" id="CHEBI:43474"/>
        <dbReference type="ChEBI" id="CHEBI:58533"/>
        <dbReference type="EC" id="2.4.2.28"/>
    </reaction>
    <physiologicalReaction direction="left-to-right" evidence="10">
        <dbReference type="Rhea" id="RHEA:11853"/>
    </physiologicalReaction>
</comment>
<evidence type="ECO:0000256" key="8">
    <source>
        <dbReference type="ARBA" id="ARBA00047989"/>
    </source>
</evidence>
<comment type="caution">
    <text evidence="11">The sequence shown here is derived from an EMBL/GenBank/DDBJ whole genome shotgun (WGS) entry which is preliminary data.</text>
</comment>
<protein>
    <submittedName>
        <fullName evidence="11">Polyphenol oxidase family protein</fullName>
    </submittedName>
</protein>
<dbReference type="Proteomes" id="UP001430755">
    <property type="component" value="Unassembled WGS sequence"/>
</dbReference>
<evidence type="ECO:0000256" key="4">
    <source>
        <dbReference type="ARBA" id="ARBA00022679"/>
    </source>
</evidence>
<dbReference type="PANTHER" id="PTHR30616">
    <property type="entry name" value="UNCHARACTERIZED PROTEIN YFIH"/>
    <property type="match status" value="1"/>
</dbReference>
<evidence type="ECO:0000313" key="12">
    <source>
        <dbReference type="Proteomes" id="UP001430755"/>
    </source>
</evidence>
<dbReference type="InterPro" id="IPR038371">
    <property type="entry name" value="Cu_polyphenol_OxRdtase_sf"/>
</dbReference>
<proteinExistence type="inferred from homology"/>
<accession>A0ABS9WFW0</accession>
<dbReference type="Pfam" id="PF02578">
    <property type="entry name" value="Cu-oxidase_4"/>
    <property type="match status" value="1"/>
</dbReference>
<comment type="catalytic activity">
    <reaction evidence="9">
        <text>adenosine + phosphate = alpha-D-ribose 1-phosphate + adenine</text>
        <dbReference type="Rhea" id="RHEA:27642"/>
        <dbReference type="ChEBI" id="CHEBI:16335"/>
        <dbReference type="ChEBI" id="CHEBI:16708"/>
        <dbReference type="ChEBI" id="CHEBI:43474"/>
        <dbReference type="ChEBI" id="CHEBI:57720"/>
        <dbReference type="EC" id="2.4.2.1"/>
    </reaction>
    <physiologicalReaction direction="left-to-right" evidence="9">
        <dbReference type="Rhea" id="RHEA:27643"/>
    </physiologicalReaction>
</comment>
<dbReference type="Gene3D" id="3.60.140.10">
    <property type="entry name" value="CNF1/YfiH-like putative cysteine hydrolases"/>
    <property type="match status" value="1"/>
</dbReference>
<keyword evidence="7" id="KW-0862">Zinc</keyword>
<name>A0ABS9WFW0_9ACTN</name>
<evidence type="ECO:0000256" key="2">
    <source>
        <dbReference type="ARBA" id="ARBA00003215"/>
    </source>
</evidence>
<reference evidence="11" key="1">
    <citation type="submission" date="2021-11" db="EMBL/GenBank/DDBJ databases">
        <title>A Novel Adlercreutzia Species, isolated from a Allomyrina dichotoma larva feces.</title>
        <authorList>
            <person name="Suh M.K."/>
        </authorList>
    </citation>
    <scope>NUCLEOTIDE SEQUENCE</scope>
    <source>
        <strain evidence="11">JBNU-10</strain>
    </source>
</reference>
<dbReference type="SUPFAM" id="SSF64438">
    <property type="entry name" value="CNF1/YfiH-like putative cysteine hydrolases"/>
    <property type="match status" value="1"/>
</dbReference>
<evidence type="ECO:0000256" key="5">
    <source>
        <dbReference type="ARBA" id="ARBA00022723"/>
    </source>
</evidence>
<evidence type="ECO:0000256" key="7">
    <source>
        <dbReference type="ARBA" id="ARBA00022833"/>
    </source>
</evidence>
<evidence type="ECO:0000256" key="3">
    <source>
        <dbReference type="ARBA" id="ARBA00007353"/>
    </source>
</evidence>
<keyword evidence="6" id="KW-0378">Hydrolase</keyword>
<evidence type="ECO:0000256" key="1">
    <source>
        <dbReference type="ARBA" id="ARBA00000553"/>
    </source>
</evidence>
<dbReference type="EMBL" id="JAJMLW010000001">
    <property type="protein sequence ID" value="MCI2241746.1"/>
    <property type="molecule type" value="Genomic_DNA"/>
</dbReference>
<keyword evidence="4" id="KW-0808">Transferase</keyword>
<comment type="catalytic activity">
    <reaction evidence="8">
        <text>adenosine + H2O + H(+) = inosine + NH4(+)</text>
        <dbReference type="Rhea" id="RHEA:24408"/>
        <dbReference type="ChEBI" id="CHEBI:15377"/>
        <dbReference type="ChEBI" id="CHEBI:15378"/>
        <dbReference type="ChEBI" id="CHEBI:16335"/>
        <dbReference type="ChEBI" id="CHEBI:17596"/>
        <dbReference type="ChEBI" id="CHEBI:28938"/>
        <dbReference type="EC" id="3.5.4.4"/>
    </reaction>
    <physiologicalReaction direction="left-to-right" evidence="8">
        <dbReference type="Rhea" id="RHEA:24409"/>
    </physiologicalReaction>
</comment>
<dbReference type="RefSeq" id="WP_242164289.1">
    <property type="nucleotide sequence ID" value="NZ_JAJMLW010000001.1"/>
</dbReference>
<keyword evidence="12" id="KW-1185">Reference proteome</keyword>
<keyword evidence="5" id="KW-0479">Metal-binding</keyword>
<dbReference type="CDD" id="cd16833">
    <property type="entry name" value="YfiH"/>
    <property type="match status" value="1"/>
</dbReference>
<organism evidence="11 12">
    <name type="scientific">Adlercreutzia faecimuris</name>
    <dbReference type="NCBI Taxonomy" id="2897341"/>
    <lineage>
        <taxon>Bacteria</taxon>
        <taxon>Bacillati</taxon>
        <taxon>Actinomycetota</taxon>
        <taxon>Coriobacteriia</taxon>
        <taxon>Eggerthellales</taxon>
        <taxon>Eggerthellaceae</taxon>
        <taxon>Adlercreutzia</taxon>
    </lineage>
</organism>
<comment type="catalytic activity">
    <reaction evidence="1">
        <text>inosine + phosphate = alpha-D-ribose 1-phosphate + hypoxanthine</text>
        <dbReference type="Rhea" id="RHEA:27646"/>
        <dbReference type="ChEBI" id="CHEBI:17368"/>
        <dbReference type="ChEBI" id="CHEBI:17596"/>
        <dbReference type="ChEBI" id="CHEBI:43474"/>
        <dbReference type="ChEBI" id="CHEBI:57720"/>
        <dbReference type="EC" id="2.4.2.1"/>
    </reaction>
    <physiologicalReaction direction="left-to-right" evidence="1">
        <dbReference type="Rhea" id="RHEA:27647"/>
    </physiologicalReaction>
</comment>
<evidence type="ECO:0000256" key="9">
    <source>
        <dbReference type="ARBA" id="ARBA00048968"/>
    </source>
</evidence>
<dbReference type="InterPro" id="IPR011324">
    <property type="entry name" value="Cytotoxic_necrot_fac-like_cat"/>
</dbReference>
<sequence length="272" mass="27022">MELPLPSLAAREPGGIPILTDDALARTTGVRVAFTGRAGGVSGGDCATLNLGGHVGDDPAAVDENRRRLMAALGAADVPLVVPSQVHGTELVAVDASDPAALARAREQAAAGADGILVEAPGVAALLCFADCAPVVLVAPDGRLAVVHAGWRGCVGGIASKAARALVAGSGGDDASQLNAYIGPHIGSCCFEVGPDVAARFRDAFGDGCVSADGARVSLRRALGADLAAAGLDPARVCAAGACTRCRPDEYFSYRASGGACGRHGALAYRGA</sequence>